<evidence type="ECO:0000256" key="15">
    <source>
        <dbReference type="ARBA" id="ARBA00022722"/>
    </source>
</evidence>
<dbReference type="InterPro" id="IPR041677">
    <property type="entry name" value="DNA2/NAM7_AAA_11"/>
</dbReference>
<dbReference type="EMDB" id="EMD-14797"/>
<dbReference type="SMR" id="G0SAN0"/>
<evidence type="ECO:0000259" key="42">
    <source>
        <dbReference type="Pfam" id="PF08696"/>
    </source>
</evidence>
<keyword evidence="47" id="KW-1185">Reference proteome</keyword>
<feature type="region of interest" description="Disordered" evidence="40">
    <location>
        <begin position="418"/>
        <end position="496"/>
    </location>
</feature>
<evidence type="ECO:0000256" key="5">
    <source>
        <dbReference type="ARBA" id="ARBA00007913"/>
    </source>
</evidence>
<feature type="compositionally biased region" description="Acidic residues" evidence="40">
    <location>
        <begin position="438"/>
        <end position="447"/>
    </location>
</feature>
<evidence type="ECO:0000256" key="31">
    <source>
        <dbReference type="ARBA" id="ARBA00023136"/>
    </source>
</evidence>
<evidence type="ECO:0000256" key="34">
    <source>
        <dbReference type="ARBA" id="ARBA00023268"/>
    </source>
</evidence>
<dbReference type="PDB" id="7ZME">
    <property type="method" value="EM"/>
    <property type="resolution" value="2.83 A"/>
    <property type="chains" value="S=1706-1848"/>
</dbReference>
<comment type="subunit">
    <text evidence="38">Complex I is composed of 45 different subunits. Interacts with BCAP31.</text>
</comment>
<evidence type="ECO:0000256" key="20">
    <source>
        <dbReference type="ARBA" id="ARBA00022792"/>
    </source>
</evidence>
<dbReference type="Pfam" id="PF21123">
    <property type="entry name" value="Dna2_Rift"/>
    <property type="match status" value="1"/>
</dbReference>
<dbReference type="EMDB" id="EMD-14796"/>
<dbReference type="OMA" id="SWFDTPC"/>
<sequence length="1848" mass="204967">MPLQKSYSDPNRSHKGQRQWQRSKSNPNPAQQAAPKPLPPLPVSDKTKSKLQAFICDSLPEVEPEHSETKEHAVDDIVKPEPKHKLKAPKDASLPTADEIQKVDKAKTHKAATPAKGIKAWKEILKPSEAPIQDKNQSPGERLFWRSDANPDKPVVITPLFTRKGRKRARSSSPVSSPAAKATAATPVDPKKLAHAAIKTPRADPALDLMERLRSDGVGATPSGLTKPLLQQLMVSCSPRPNQDEGELRGRSLRKSISCGSYWPKRRKLDRSNSDMQEGSGEGNSLPETKLSMVSALLETVNGEINKSKAAQAQQQPQKETIPSSSPNTLPGNKTPPDNESCGRTSPDRPPPESSPLAQKSFRGSSRMDDVLGNDGGAEAKNDGKDSSDYDDDDLDAALMELDRSISGLVQTSGSTLVAPSGAVANNPAPPPPKSSDEEFGDLDDDFLSQAIDLVTEVEARQPSQNSSLLVQQQQQDKPVMPVVGADDDEDDDDDDMYGGNDFDGVDLDEFEQVATLGSQAQAGSRPFSSNPDQKPRAIQRYLVTKVLEDSYIDQYQRQCPEKIIVVQAERDNSLKMVRLRDDWYDTQASPKAYVHIIGNFEPTGEFIIDNNKNLIILHPDQLISATVVADSFTCMRRAVLQDRVKAASDSSPALVYGTLLHEVFQSALMANRWDGKFLQSVVDSALKKHLEDLYVIRVSIDDARSYLMSKMPEMQSWAQTFVSATPKPNALVQGRNGERVNMCVSKLLDVEEHVWSPMYGLKGNIDATVQVTMRDGKTWRTLTVPFEVKTGKNATANHQAQTVLYNLLLSDRYDVDVVYGILYYMESSQTLRIPAIRHELRHMIMQRNQLACYIRERSVRLPPMKRNQNACSKCYAQQSCFTYHKLADDGNGETSGLEEKFEDLVKHLTPRHRDFFLKWEDLLTKEEKEMQKLRRELWTMVSTEREKLGRCFANVIIEEGSASESGNQTKINRFTYTFVKENPPPNFSFLESQLTVGEPIVVSDEQGHFALALGYVTSVKKHRITVAVDRRLHNARVRQPGFDEVNNQVFVGIMEVDGGKQKTKDEEPVRYRLDKDEFSNGMATVRNNLVQIMTDGPFGSKIRRLVVDLEPPQFKQTPTQYSLTGRDSLNVDQKAAVEKVMSAKDYALVLGMPGTGKTTTIAHIIRALVGQGKTLLLTSYTHTAVDNILLKLRHDNIPILRLGAPAKVHPEVQDFAILAGQPMSSIEEIRRAWHETPIVATTCLGINHPIFNERIFDYCIVDEASQITLPICLGPIRMARAFVLVGDHNQLPPLVQNEEARLGGLDISLFKLLSDVHPQSVVNLEHQYRMNEDIMTLSNILIYNGRLKCGTEALRHAELDIPDMNALRSRHFDVASFLAHSQKKLHTSPTKSKTKPSSFCPSPRKGTCWLADLLDPSARVRLVNTDPLLPLSREQCTARGNRIVNPCEAKLVAQLVDALIVVGVPAREIGVVTHYRSQLALLRHTLRGLVAGGDAVVGDVEMHTADRFQGRDKSVVILSLVRSNEQRSIGELLKDWRRVNVAFTRAKRKLLVVGSRSTLRGSGNGNAAGGDEEMLARFVRLMEERDWVYDLRKDALDGHFWPAEVFAATGASVPTQRQEVNVKGENGSPVKSSPKKGVVMGQLSSSPRGKENSRPGQAVTGKTAKTTNAAAVAGRTVMPKKTARINERAMMRGKPVLRDILNDAMDGGPPTFAFRPTARQAPGKLSSAPVTTRLAAAALSRASTVSSKALTPARFRFFSTTQRRAGGHGMQYDPPTGWLWGVRPGEKYQNEGWEGPFFYGFWGSLIVFAIAYAYKPDTSIQTWALEEARRRLEAEGILEDPNPTKKE</sequence>
<evidence type="ECO:0000313" key="46">
    <source>
        <dbReference type="EMBL" id="EGS19802.1"/>
    </source>
</evidence>
<dbReference type="Pfam" id="PF13086">
    <property type="entry name" value="AAA_11"/>
    <property type="match status" value="2"/>
</dbReference>
<dbReference type="FunFam" id="3.90.320.10:FF:000001">
    <property type="entry name" value="DNA replication helicase Dna2"/>
    <property type="match status" value="1"/>
</dbReference>
<accession>G0SAN0</accession>
<keyword evidence="26" id="KW-1133">Transmembrane helix</keyword>
<keyword evidence="27" id="KW-0408">Iron</keyword>
<reference evidence="48 49" key="2">
    <citation type="journal article" date="2022" name="Sci. Adv.">
        <title>Conformational changes in mitochondrial complex I of the thermophilic eukaryote &lt;i&gt;Chaetomium thermophilum&lt;/i&gt;.</title>
        <authorList>
            <person name="Laube E."/>
            <person name="Meier-Credo J."/>
            <person name="Langer J.D."/>
            <person name="Kuhlbrandt W."/>
        </authorList>
    </citation>
    <scope>STRUCTURE BY ELECTRON MICROSCOPY (2.44 ANGSTROMS) OF 1706-1848</scope>
</reference>
<dbReference type="GeneID" id="18258324"/>
<dbReference type="EMDB" id="EMD-14798"/>
<keyword evidence="33" id="KW-0539">Nucleus</keyword>
<dbReference type="InterPro" id="IPR041679">
    <property type="entry name" value="DNA2/NAM7-like_C"/>
</dbReference>
<proteinExistence type="evidence at protein level"/>
<evidence type="ECO:0000256" key="18">
    <source>
        <dbReference type="ARBA" id="ARBA00022759"/>
    </source>
</evidence>
<evidence type="ECO:0000256" key="36">
    <source>
        <dbReference type="ARBA" id="ARBA00031387"/>
    </source>
</evidence>
<name>G0SAN0_CHATD</name>
<dbReference type="InterPro" id="IPR019329">
    <property type="entry name" value="NADH_UbQ_OxRdtase_ESSS_su"/>
</dbReference>
<dbReference type="Pfam" id="PF10183">
    <property type="entry name" value="ESSS"/>
    <property type="match status" value="1"/>
</dbReference>
<evidence type="ECO:0000256" key="11">
    <source>
        <dbReference type="ARBA" id="ARBA00022485"/>
    </source>
</evidence>
<keyword evidence="12" id="KW-0679">Respiratory chain</keyword>
<dbReference type="InterPro" id="IPR045055">
    <property type="entry name" value="DNA2/NAM7-like"/>
</dbReference>
<evidence type="ECO:0000256" key="28">
    <source>
        <dbReference type="ARBA" id="ARBA00023014"/>
    </source>
</evidence>
<keyword evidence="10" id="KW-0813">Transport</keyword>
<dbReference type="CDD" id="cd22318">
    <property type="entry name" value="DNA2_N-like"/>
    <property type="match status" value="1"/>
</dbReference>
<dbReference type="GO" id="GO:0005524">
    <property type="term" value="F:ATP binding"/>
    <property type="evidence" value="ECO:0007669"/>
    <property type="project" value="UniProtKB-KW"/>
</dbReference>
<dbReference type="GO" id="GO:0051539">
    <property type="term" value="F:4 iron, 4 sulfur cluster binding"/>
    <property type="evidence" value="ECO:0007669"/>
    <property type="project" value="UniProtKB-KW"/>
</dbReference>
<evidence type="ECO:0000256" key="7">
    <source>
        <dbReference type="ARBA" id="ARBA00012551"/>
    </source>
</evidence>
<evidence type="ECO:0000256" key="29">
    <source>
        <dbReference type="ARBA" id="ARBA00023125"/>
    </source>
</evidence>
<dbReference type="FunFam" id="3.40.50.300:FF:001170">
    <property type="entry name" value="DNA replication helicase Dna2"/>
    <property type="match status" value="1"/>
</dbReference>
<keyword evidence="32" id="KW-0234">DNA repair</keyword>
<dbReference type="Gene3D" id="3.40.50.300">
    <property type="entry name" value="P-loop containing nucleotide triphosphate hydrolases"/>
    <property type="match status" value="2"/>
</dbReference>
<feature type="region of interest" description="Disordered" evidence="40">
    <location>
        <begin position="305"/>
        <end position="396"/>
    </location>
</feature>
<evidence type="ECO:0000256" key="13">
    <source>
        <dbReference type="ARBA" id="ARBA00022692"/>
    </source>
</evidence>
<evidence type="ECO:0000256" key="23">
    <source>
        <dbReference type="ARBA" id="ARBA00022840"/>
    </source>
</evidence>
<keyword evidence="30" id="KW-0496">Mitochondrion</keyword>
<evidence type="ECO:0000256" key="39">
    <source>
        <dbReference type="ARBA" id="ARBA00047995"/>
    </source>
</evidence>
<evidence type="ECO:0000256" key="17">
    <source>
        <dbReference type="ARBA" id="ARBA00022741"/>
    </source>
</evidence>
<dbReference type="PDB" id="7ZM7">
    <property type="method" value="EM"/>
    <property type="resolution" value="2.77 A"/>
    <property type="chains" value="S=1706-1848"/>
</dbReference>
<dbReference type="PANTHER" id="PTHR10887:SF433">
    <property type="entry name" value="DNA REPLICATION ATP-DEPENDENT HELICASE_NUCLEASE DNA2"/>
    <property type="match status" value="1"/>
</dbReference>
<dbReference type="HOGENOM" id="CLU_001666_2_1_1"/>
<dbReference type="InterPro" id="IPR048459">
    <property type="entry name" value="DNA2_Rift"/>
</dbReference>
<dbReference type="Proteomes" id="UP000008066">
    <property type="component" value="Unassembled WGS sequence"/>
</dbReference>
<dbReference type="KEGG" id="cthr:CTHT_0042860"/>
<evidence type="ECO:0000259" key="45">
    <source>
        <dbReference type="Pfam" id="PF21123"/>
    </source>
</evidence>
<keyword evidence="16" id="KW-0479">Metal-binding</keyword>
<keyword evidence="48 49" id="KW-0002">3D-structure</keyword>
<dbReference type="InterPro" id="IPR011604">
    <property type="entry name" value="PDDEXK-like_dom_sf"/>
</dbReference>
<dbReference type="CDD" id="cd18808">
    <property type="entry name" value="SF1_C_Upf1"/>
    <property type="match status" value="1"/>
</dbReference>
<keyword evidence="17" id="KW-0547">Nucleotide-binding</keyword>
<evidence type="ECO:0000256" key="40">
    <source>
        <dbReference type="SAM" id="MobiDB-lite"/>
    </source>
</evidence>
<evidence type="ECO:0000256" key="16">
    <source>
        <dbReference type="ARBA" id="ARBA00022723"/>
    </source>
</evidence>
<evidence type="ECO:0000256" key="33">
    <source>
        <dbReference type="ARBA" id="ARBA00023242"/>
    </source>
</evidence>
<dbReference type="PDB" id="7ZMG">
    <property type="method" value="EM"/>
    <property type="resolution" value="2.44 A"/>
    <property type="chains" value="S=1706-1848"/>
</dbReference>
<dbReference type="SUPFAM" id="SSF52540">
    <property type="entry name" value="P-loop containing nucleoside triphosphate hydrolases"/>
    <property type="match status" value="1"/>
</dbReference>
<comment type="cofactor">
    <cofactor evidence="1">
        <name>[4Fe-4S] cluster</name>
        <dbReference type="ChEBI" id="CHEBI:49883"/>
    </cofactor>
</comment>
<evidence type="ECO:0000313" key="47">
    <source>
        <dbReference type="Proteomes" id="UP000008066"/>
    </source>
</evidence>
<comment type="similarity">
    <text evidence="5">Belongs to the DNA2/NAM7 helicase family.</text>
</comment>
<dbReference type="PANTHER" id="PTHR10887">
    <property type="entry name" value="DNA2/NAM7 HELICASE FAMILY"/>
    <property type="match status" value="1"/>
</dbReference>
<evidence type="ECO:0000256" key="10">
    <source>
        <dbReference type="ARBA" id="ARBA00022448"/>
    </source>
</evidence>
<evidence type="ECO:0000256" key="19">
    <source>
        <dbReference type="ARBA" id="ARBA00022763"/>
    </source>
</evidence>
<keyword evidence="24" id="KW-0809">Transit peptide</keyword>
<feature type="compositionally biased region" description="Polar residues" evidence="40">
    <location>
        <begin position="1"/>
        <end position="10"/>
    </location>
</feature>
<reference evidence="46 47" key="1">
    <citation type="journal article" date="2011" name="Cell">
        <title>Insight into structure and assembly of the nuclear pore complex by utilizing the genome of a eukaryotic thermophile.</title>
        <authorList>
            <person name="Amlacher S."/>
            <person name="Sarges P."/>
            <person name="Flemming D."/>
            <person name="van Noort V."/>
            <person name="Kunze R."/>
            <person name="Devos D.P."/>
            <person name="Arumugam M."/>
            <person name="Bork P."/>
            <person name="Hurt E."/>
        </authorList>
    </citation>
    <scope>NUCLEOTIDE SEQUENCE [LARGE SCALE GENOMIC DNA]</scope>
    <source>
        <strain evidence="47">DSM 1495 / CBS 144.50 / IMI 039719</strain>
    </source>
</reference>
<evidence type="ECO:0000256" key="9">
    <source>
        <dbReference type="ARBA" id="ARBA00021516"/>
    </source>
</evidence>
<feature type="compositionally biased region" description="Basic and acidic residues" evidence="40">
    <location>
        <begin position="378"/>
        <end position="388"/>
    </location>
</feature>
<keyword evidence="23" id="KW-0067">ATP-binding</keyword>
<evidence type="ECO:0000256" key="30">
    <source>
        <dbReference type="ARBA" id="ARBA00023128"/>
    </source>
</evidence>
<feature type="domain" description="DNA2/NAM7 helicase helicase" evidence="43">
    <location>
        <begin position="1130"/>
        <end position="1217"/>
    </location>
</feature>
<dbReference type="GO" id="GO:0017116">
    <property type="term" value="F:single-stranded DNA helicase activity"/>
    <property type="evidence" value="ECO:0007669"/>
    <property type="project" value="InterPro"/>
</dbReference>
<evidence type="ECO:0000259" key="41">
    <source>
        <dbReference type="Pfam" id="PF01930"/>
    </source>
</evidence>
<evidence type="ECO:0000259" key="44">
    <source>
        <dbReference type="Pfam" id="PF13087"/>
    </source>
</evidence>
<keyword evidence="13" id="KW-0812">Transmembrane</keyword>
<dbReference type="STRING" id="759272.G0SAN0"/>
<dbReference type="InterPro" id="IPR027417">
    <property type="entry name" value="P-loop_NTPase"/>
</dbReference>
<dbReference type="GO" id="GO:0005743">
    <property type="term" value="C:mitochondrial inner membrane"/>
    <property type="evidence" value="ECO:0007669"/>
    <property type="project" value="UniProtKB-SubCell"/>
</dbReference>
<evidence type="ECO:0007829" key="49">
    <source>
        <dbReference type="PDB" id="7ZM8"/>
    </source>
</evidence>
<evidence type="ECO:0000256" key="26">
    <source>
        <dbReference type="ARBA" id="ARBA00022989"/>
    </source>
</evidence>
<organism evidence="47">
    <name type="scientific">Chaetomium thermophilum (strain DSM 1495 / CBS 144.50 / IMI 039719)</name>
    <name type="common">Thermochaetoides thermophila</name>
    <dbReference type="NCBI Taxonomy" id="759272"/>
    <lineage>
        <taxon>Eukaryota</taxon>
        <taxon>Fungi</taxon>
        <taxon>Dikarya</taxon>
        <taxon>Ascomycota</taxon>
        <taxon>Pezizomycotina</taxon>
        <taxon>Sordariomycetes</taxon>
        <taxon>Sordariomycetidae</taxon>
        <taxon>Sordariales</taxon>
        <taxon>Chaetomiaceae</taxon>
        <taxon>Thermochaetoides</taxon>
    </lineage>
</organism>
<dbReference type="eggNOG" id="KOG1805">
    <property type="taxonomic scope" value="Eukaryota"/>
</dbReference>
<feature type="domain" description="DNA2 rift barrel" evidence="45">
    <location>
        <begin position="944"/>
        <end position="1035"/>
    </location>
</feature>
<evidence type="ECO:0000256" key="12">
    <source>
        <dbReference type="ARBA" id="ARBA00022660"/>
    </source>
</evidence>
<keyword evidence="34" id="KW-0511">Multifunctional enzyme</keyword>
<evidence type="ECO:0000256" key="32">
    <source>
        <dbReference type="ARBA" id="ARBA00023204"/>
    </source>
</evidence>
<comment type="subcellular location">
    <subcellularLocation>
        <location evidence="4">Mitochondrion inner membrane</location>
        <topology evidence="4">Single-pass membrane protein</topology>
    </subcellularLocation>
    <subcellularLocation>
        <location evidence="3">Nucleus</location>
    </subcellularLocation>
</comment>
<dbReference type="EC" id="3.6.4.12" evidence="7"/>
<feature type="domain" description="DUF83" evidence="41">
    <location>
        <begin position="784"/>
        <end position="882"/>
    </location>
</feature>
<evidence type="ECO:0000256" key="38">
    <source>
        <dbReference type="ARBA" id="ARBA00046528"/>
    </source>
</evidence>
<dbReference type="GO" id="GO:0071932">
    <property type="term" value="P:replication fork reversal"/>
    <property type="evidence" value="ECO:0007669"/>
    <property type="project" value="TreeGrafter"/>
</dbReference>
<keyword evidence="15" id="KW-0540">Nuclease</keyword>
<dbReference type="EMDB" id="EMD-14792"/>
<evidence type="ECO:0000256" key="24">
    <source>
        <dbReference type="ARBA" id="ARBA00022946"/>
    </source>
</evidence>
<keyword evidence="11" id="KW-0004">4Fe-4S</keyword>
<keyword evidence="29" id="KW-0238">DNA-binding</keyword>
<evidence type="ECO:0000256" key="25">
    <source>
        <dbReference type="ARBA" id="ARBA00022982"/>
    </source>
</evidence>
<feature type="region of interest" description="Disordered" evidence="40">
    <location>
        <begin position="236"/>
        <end position="291"/>
    </location>
</feature>
<keyword evidence="25" id="KW-0249">Electron transport</keyword>
<evidence type="ECO:0000256" key="35">
    <source>
        <dbReference type="ARBA" id="ARBA00030753"/>
    </source>
</evidence>
<comment type="similarity">
    <text evidence="6">Belongs to the complex I NDUFB11 subunit family.</text>
</comment>
<feature type="compositionally biased region" description="Polar residues" evidence="40">
    <location>
        <begin position="319"/>
        <end position="344"/>
    </location>
</feature>
<dbReference type="EMDB" id="EMD-14791"/>
<feature type="compositionally biased region" description="Low complexity" evidence="40">
    <location>
        <begin position="26"/>
        <end position="35"/>
    </location>
</feature>
<feature type="compositionally biased region" description="Low complexity" evidence="40">
    <location>
        <begin position="462"/>
        <end position="476"/>
    </location>
</feature>
<dbReference type="PDB" id="7ZM8">
    <property type="method" value="EM"/>
    <property type="resolution" value="2.76 A"/>
    <property type="chains" value="S=1706-1848"/>
</dbReference>
<evidence type="ECO:0000256" key="4">
    <source>
        <dbReference type="ARBA" id="ARBA00004434"/>
    </source>
</evidence>
<feature type="compositionally biased region" description="Basic and acidic residues" evidence="40">
    <location>
        <begin position="63"/>
        <end position="83"/>
    </location>
</feature>
<evidence type="ECO:0000256" key="14">
    <source>
        <dbReference type="ARBA" id="ARBA00022705"/>
    </source>
</evidence>
<dbReference type="Pfam" id="PF08696">
    <property type="entry name" value="Dna2"/>
    <property type="match status" value="1"/>
</dbReference>
<evidence type="ECO:0000256" key="22">
    <source>
        <dbReference type="ARBA" id="ARBA00022806"/>
    </source>
</evidence>
<dbReference type="Pfam" id="PF01930">
    <property type="entry name" value="Cas_Cas4"/>
    <property type="match status" value="1"/>
</dbReference>
<dbReference type="GO" id="GO:0005634">
    <property type="term" value="C:nucleus"/>
    <property type="evidence" value="ECO:0007669"/>
    <property type="project" value="UniProtKB-SubCell"/>
</dbReference>
<keyword evidence="14" id="KW-0235">DNA replication</keyword>
<dbReference type="InterPro" id="IPR014808">
    <property type="entry name" value="DNA_replication_fac_Dna2_N"/>
</dbReference>
<keyword evidence="18" id="KW-0255">Endonuclease</keyword>
<protein>
    <recommendedName>
        <fullName evidence="9">DNA replication ATP-dependent helicase/nuclease DNA2</fullName>
        <ecNumber evidence="7">3.6.4.12</ecNumber>
    </recommendedName>
    <alternativeName>
        <fullName evidence="36">Complex I-ESSS</fullName>
    </alternativeName>
    <alternativeName>
        <fullName evidence="37">DNA replication ATP-dependent helicase-like homolog</fullName>
    </alternativeName>
    <alternativeName>
        <fullName evidence="8">NADH dehydrogenase [ubiquinone] 1 beta subcomplex subunit 11, mitochondrial</fullName>
    </alternativeName>
    <alternativeName>
        <fullName evidence="35">NADH-ubiquinone oxidoreductase ESSS subunit</fullName>
    </alternativeName>
</protein>
<dbReference type="RefSeq" id="XP_006694687.1">
    <property type="nucleotide sequence ID" value="XM_006694624.1"/>
</dbReference>
<dbReference type="InterPro" id="IPR026851">
    <property type="entry name" value="Dna2/JHS1_DEXXQ-box"/>
</dbReference>
<evidence type="ECO:0000256" key="6">
    <source>
        <dbReference type="ARBA" id="ARBA00008915"/>
    </source>
</evidence>
<dbReference type="EMBL" id="GL988043">
    <property type="protein sequence ID" value="EGS19802.1"/>
    <property type="molecule type" value="Genomic_DNA"/>
</dbReference>
<dbReference type="InterPro" id="IPR022765">
    <property type="entry name" value="Dna2/Cas4_DUF83"/>
</dbReference>
<evidence type="ECO:0000256" key="3">
    <source>
        <dbReference type="ARBA" id="ARBA00004123"/>
    </source>
</evidence>
<dbReference type="PDB" id="7ZMH">
    <property type="method" value="EM"/>
    <property type="resolution" value="2.47 A"/>
    <property type="chains" value="S=1706-1848"/>
</dbReference>
<dbReference type="PDB" id="7ZMB">
    <property type="method" value="EM"/>
    <property type="resolution" value="2.75 A"/>
    <property type="chains" value="S=1706-1848"/>
</dbReference>
<evidence type="ECO:0000256" key="27">
    <source>
        <dbReference type="ARBA" id="ARBA00023004"/>
    </source>
</evidence>
<feature type="compositionally biased region" description="Low complexity" evidence="40">
    <location>
        <begin position="418"/>
        <end position="427"/>
    </location>
</feature>
<keyword evidence="28" id="KW-0411">Iron-sulfur</keyword>
<dbReference type="GO" id="GO:0046872">
    <property type="term" value="F:metal ion binding"/>
    <property type="evidence" value="ECO:0007669"/>
    <property type="project" value="UniProtKB-KW"/>
</dbReference>
<dbReference type="GO" id="GO:0017108">
    <property type="term" value="F:5'-flap endonuclease activity"/>
    <property type="evidence" value="ECO:0007669"/>
    <property type="project" value="TreeGrafter"/>
</dbReference>
<feature type="domain" description="DNA replication factor Dna2 N-terminal" evidence="42">
    <location>
        <begin position="570"/>
        <end position="772"/>
    </location>
</feature>
<gene>
    <name evidence="46" type="ORF">CTHT_0042860</name>
</gene>
<feature type="compositionally biased region" description="Acidic residues" evidence="40">
    <location>
        <begin position="486"/>
        <end position="496"/>
    </location>
</feature>
<keyword evidence="22 46" id="KW-0347">Helicase</keyword>
<evidence type="ECO:0000256" key="1">
    <source>
        <dbReference type="ARBA" id="ARBA00001966"/>
    </source>
</evidence>
<feature type="domain" description="DNA2/NAM7 helicase helicase" evidence="43">
    <location>
        <begin position="1231"/>
        <end position="1298"/>
    </location>
</feature>
<evidence type="ECO:0000256" key="21">
    <source>
        <dbReference type="ARBA" id="ARBA00022801"/>
    </source>
</evidence>
<feature type="region of interest" description="Disordered" evidence="40">
    <location>
        <begin position="1"/>
        <end position="200"/>
    </location>
</feature>
<evidence type="ECO:0007829" key="48">
    <source>
        <dbReference type="PDB" id="7ZM7"/>
    </source>
</evidence>
<dbReference type="GO" id="GO:0006281">
    <property type="term" value="P:DNA repair"/>
    <property type="evidence" value="ECO:0007669"/>
    <property type="project" value="UniProtKB-KW"/>
</dbReference>
<dbReference type="Pfam" id="PF13087">
    <property type="entry name" value="AAA_12"/>
    <property type="match status" value="1"/>
</dbReference>
<keyword evidence="21" id="KW-0378">Hydrolase</keyword>
<dbReference type="GO" id="GO:0003677">
    <property type="term" value="F:DNA binding"/>
    <property type="evidence" value="ECO:0007669"/>
    <property type="project" value="UniProtKB-KW"/>
</dbReference>
<evidence type="ECO:0000256" key="2">
    <source>
        <dbReference type="ARBA" id="ARBA00003195"/>
    </source>
</evidence>
<comment type="catalytic activity">
    <reaction evidence="39">
        <text>ATP + H2O = ADP + phosphate + H(+)</text>
        <dbReference type="Rhea" id="RHEA:13065"/>
        <dbReference type="ChEBI" id="CHEBI:15377"/>
        <dbReference type="ChEBI" id="CHEBI:15378"/>
        <dbReference type="ChEBI" id="CHEBI:30616"/>
        <dbReference type="ChEBI" id="CHEBI:43474"/>
        <dbReference type="ChEBI" id="CHEBI:456216"/>
        <dbReference type="EC" id="3.6.4.12"/>
    </reaction>
</comment>
<dbReference type="InterPro" id="IPR047187">
    <property type="entry name" value="SF1_C_Upf1"/>
</dbReference>
<keyword evidence="31" id="KW-0472">Membrane</keyword>
<keyword evidence="19" id="KW-0227">DNA damage</keyword>
<feature type="compositionally biased region" description="Low complexity" evidence="40">
    <location>
        <begin position="171"/>
        <end position="188"/>
    </location>
</feature>
<dbReference type="EMDB" id="EMD-14794"/>
<feature type="region of interest" description="Disordered" evidence="40">
    <location>
        <begin position="1617"/>
        <end position="1663"/>
    </location>
</feature>
<dbReference type="OrthoDB" id="6513042at2759"/>
<dbReference type="CDD" id="cd18041">
    <property type="entry name" value="DEXXQc_DNA2"/>
    <property type="match status" value="1"/>
</dbReference>
<evidence type="ECO:0000256" key="8">
    <source>
        <dbReference type="ARBA" id="ARBA00018632"/>
    </source>
</evidence>
<comment type="function">
    <text evidence="2">Accessory subunit of the mitochondrial membrane respiratory chain NADH dehydrogenase (Complex I), that is believed not to be involved in catalysis. Complex I functions in the transfer of electrons from NADH to the respiratory chain. The immediate electron acceptor for the enzyme is believed to be ubiquinone.</text>
</comment>
<dbReference type="Gene3D" id="3.90.320.10">
    <property type="match status" value="1"/>
</dbReference>
<feature type="domain" description="DNA2/NAM7 helicase-like C-terminal" evidence="44">
    <location>
        <begin position="1306"/>
        <end position="1557"/>
    </location>
</feature>
<keyword evidence="20" id="KW-0999">Mitochondrion inner membrane</keyword>
<evidence type="ECO:0000259" key="43">
    <source>
        <dbReference type="Pfam" id="PF13086"/>
    </source>
</evidence>
<evidence type="ECO:0000256" key="37">
    <source>
        <dbReference type="ARBA" id="ARBA00032548"/>
    </source>
</evidence>